<organism evidence="1 2">
    <name type="scientific">Nocardiopsis metallicus</name>
    <dbReference type="NCBI Taxonomy" id="179819"/>
    <lineage>
        <taxon>Bacteria</taxon>
        <taxon>Bacillati</taxon>
        <taxon>Actinomycetota</taxon>
        <taxon>Actinomycetes</taxon>
        <taxon>Streptosporangiales</taxon>
        <taxon>Nocardiopsidaceae</taxon>
        <taxon>Nocardiopsis</taxon>
    </lineage>
</organism>
<protein>
    <submittedName>
        <fullName evidence="1">Putative transcriptional regulator</fullName>
    </submittedName>
</protein>
<dbReference type="SUPFAM" id="SSF88697">
    <property type="entry name" value="PUA domain-like"/>
    <property type="match status" value="1"/>
</dbReference>
<gene>
    <name evidence="1" type="ORF">HNR07_005979</name>
</gene>
<evidence type="ECO:0000313" key="2">
    <source>
        <dbReference type="Proteomes" id="UP000579647"/>
    </source>
</evidence>
<comment type="caution">
    <text evidence="1">The sequence shown here is derived from an EMBL/GenBank/DDBJ whole genome shotgun (WGS) entry which is preliminary data.</text>
</comment>
<dbReference type="Proteomes" id="UP000579647">
    <property type="component" value="Unassembled WGS sequence"/>
</dbReference>
<dbReference type="AlphaFoldDB" id="A0A840WF34"/>
<dbReference type="EMBL" id="JACHDO010000001">
    <property type="protein sequence ID" value="MBB5494842.1"/>
    <property type="molecule type" value="Genomic_DNA"/>
</dbReference>
<accession>A0A840WF34</accession>
<keyword evidence="2" id="KW-1185">Reference proteome</keyword>
<dbReference type="InterPro" id="IPR015947">
    <property type="entry name" value="PUA-like_sf"/>
</dbReference>
<evidence type="ECO:0000313" key="1">
    <source>
        <dbReference type="EMBL" id="MBB5494842.1"/>
    </source>
</evidence>
<dbReference type="RefSeq" id="WP_184368930.1">
    <property type="nucleotide sequence ID" value="NZ_BAAAKM010000104.1"/>
</dbReference>
<reference evidence="1 2" key="1">
    <citation type="submission" date="2020-08" db="EMBL/GenBank/DDBJ databases">
        <title>Sequencing the genomes of 1000 actinobacteria strains.</title>
        <authorList>
            <person name="Klenk H.-P."/>
        </authorList>
    </citation>
    <scope>NUCLEOTIDE SEQUENCE [LARGE SCALE GENOMIC DNA]</scope>
    <source>
        <strain evidence="1 2">DSM 44598</strain>
    </source>
</reference>
<sequence>MDQPSPKACDSGPVPVVMSLDPPWYELMWTGKKTFEFRRRFLTGSPAQWFVYLTAPEHRLCAVIDLDAAIQDTPERIAQIAERMQAGSGATVQPYLARKGRSVGYAMPIRRVRQYTGFAAAELERVLGDVCPPQGYVRLDQHPGWRSVCDKLLATPLECETTISPAATP</sequence>
<proteinExistence type="predicted"/>
<name>A0A840WF34_9ACTN</name>